<accession>A0ABW5CBB7</accession>
<dbReference type="PANTHER" id="PTHR23026:SF90">
    <property type="entry name" value="IODOTYROSINE DEIODINASE 1"/>
    <property type="match status" value="1"/>
</dbReference>
<dbReference type="Proteomes" id="UP001597296">
    <property type="component" value="Unassembled WGS sequence"/>
</dbReference>
<evidence type="ECO:0000259" key="4">
    <source>
        <dbReference type="Pfam" id="PF00881"/>
    </source>
</evidence>
<dbReference type="CDD" id="cd02145">
    <property type="entry name" value="BluB"/>
    <property type="match status" value="1"/>
</dbReference>
<dbReference type="RefSeq" id="WP_377315017.1">
    <property type="nucleotide sequence ID" value="NZ_JBHUIY010000007.1"/>
</dbReference>
<name>A0ABW5CBB7_9PROT</name>
<evidence type="ECO:0000256" key="2">
    <source>
        <dbReference type="ARBA" id="ARBA00022643"/>
    </source>
</evidence>
<dbReference type="EC" id="1.13.11.79" evidence="5"/>
<evidence type="ECO:0000313" key="6">
    <source>
        <dbReference type="Proteomes" id="UP001597296"/>
    </source>
</evidence>
<dbReference type="InterPro" id="IPR050627">
    <property type="entry name" value="Nitroreductase/BluB"/>
</dbReference>
<keyword evidence="3 5" id="KW-0560">Oxidoreductase</keyword>
<protein>
    <submittedName>
        <fullName evidence="5">5,6-dimethylbenzimidazole synthase</fullName>
        <ecNumber evidence="5">1.13.11.79</ecNumber>
    </submittedName>
</protein>
<keyword evidence="6" id="KW-1185">Reference proteome</keyword>
<organism evidence="5 6">
    <name type="scientific">Phaeospirillum tilakii</name>
    <dbReference type="NCBI Taxonomy" id="741673"/>
    <lineage>
        <taxon>Bacteria</taxon>
        <taxon>Pseudomonadati</taxon>
        <taxon>Pseudomonadota</taxon>
        <taxon>Alphaproteobacteria</taxon>
        <taxon>Rhodospirillales</taxon>
        <taxon>Rhodospirillaceae</taxon>
        <taxon>Phaeospirillum</taxon>
    </lineage>
</organism>
<dbReference type="InterPro" id="IPR000415">
    <property type="entry name" value="Nitroreductase-like"/>
</dbReference>
<feature type="domain" description="Nitroreductase" evidence="4">
    <location>
        <begin position="25"/>
        <end position="192"/>
    </location>
</feature>
<dbReference type="InterPro" id="IPR029479">
    <property type="entry name" value="Nitroreductase"/>
</dbReference>
<comment type="caution">
    <text evidence="5">The sequence shown here is derived from an EMBL/GenBank/DDBJ whole genome shotgun (WGS) entry which is preliminary data.</text>
</comment>
<evidence type="ECO:0000256" key="3">
    <source>
        <dbReference type="ARBA" id="ARBA00023002"/>
    </source>
</evidence>
<evidence type="ECO:0000256" key="1">
    <source>
        <dbReference type="ARBA" id="ARBA00022630"/>
    </source>
</evidence>
<dbReference type="GO" id="GO:0102919">
    <property type="term" value="F:5,6-dimethylbenzimidazole synthase activity"/>
    <property type="evidence" value="ECO:0007669"/>
    <property type="project" value="UniProtKB-EC"/>
</dbReference>
<dbReference type="NCBIfam" id="TIGR02476">
    <property type="entry name" value="BluB"/>
    <property type="match status" value="1"/>
</dbReference>
<dbReference type="Gene3D" id="3.40.109.10">
    <property type="entry name" value="NADH Oxidase"/>
    <property type="match status" value="1"/>
</dbReference>
<dbReference type="SUPFAM" id="SSF55469">
    <property type="entry name" value="FMN-dependent nitroreductase-like"/>
    <property type="match status" value="1"/>
</dbReference>
<dbReference type="EMBL" id="JBHUIY010000007">
    <property type="protein sequence ID" value="MFD2233237.1"/>
    <property type="molecule type" value="Genomic_DNA"/>
</dbReference>
<dbReference type="Pfam" id="PF00881">
    <property type="entry name" value="Nitroreductase"/>
    <property type="match status" value="1"/>
</dbReference>
<gene>
    <name evidence="5" type="primary">bluB</name>
    <name evidence="5" type="ORF">ACFSNB_05415</name>
</gene>
<dbReference type="PANTHER" id="PTHR23026">
    <property type="entry name" value="NADPH NITROREDUCTASE"/>
    <property type="match status" value="1"/>
</dbReference>
<keyword evidence="1" id="KW-0285">Flavoprotein</keyword>
<reference evidence="6" key="1">
    <citation type="journal article" date="2019" name="Int. J. Syst. Evol. Microbiol.">
        <title>The Global Catalogue of Microorganisms (GCM) 10K type strain sequencing project: providing services to taxonomists for standard genome sequencing and annotation.</title>
        <authorList>
            <consortium name="The Broad Institute Genomics Platform"/>
            <consortium name="The Broad Institute Genome Sequencing Center for Infectious Disease"/>
            <person name="Wu L."/>
            <person name="Ma J."/>
        </authorList>
    </citation>
    <scope>NUCLEOTIDE SEQUENCE [LARGE SCALE GENOMIC DNA]</scope>
    <source>
        <strain evidence="6">KCTC 15012</strain>
    </source>
</reference>
<dbReference type="InterPro" id="IPR012825">
    <property type="entry name" value="BluB"/>
</dbReference>
<proteinExistence type="predicted"/>
<evidence type="ECO:0000313" key="5">
    <source>
        <dbReference type="EMBL" id="MFD2233237.1"/>
    </source>
</evidence>
<keyword evidence="2" id="KW-0288">FMN</keyword>
<sequence>MDTDRPLLPADPLPAAERDGVYRAILTRRDVRGEFLPDPLPDAVLSRLLIAAHHAPSVGYMQPWSFVLVRDRAVRQRVHDAFDRAHAEAALMFPEGPRAVYRGLKLEGILDAPVNLCITCDRDRAGPVVIGRTHIPEMDLFSSVCAVQNLWLAARAEGLGVGWVSIFDNRAVQQALGIPEAIVPVAYLCIGRVRGYHPVPELEAAGWRPRLALDQLVHYDQWGAVAPEAPLSRRLHDDQQAVAAGRFVADLPR</sequence>